<evidence type="ECO:0008006" key="5">
    <source>
        <dbReference type="Google" id="ProtNLM"/>
    </source>
</evidence>
<comment type="caution">
    <text evidence="3">The sequence shown here is derived from an EMBL/GenBank/DDBJ whole genome shotgun (WGS) entry which is preliminary data.</text>
</comment>
<sequence>MARLLEAFENGSKVAAVFQIHGSFSFLCMIVLTLSLISMAIFACAESGKKRRRRFYGGSGGGGAGCGGGGGGGGCGGGGGGGCGGG</sequence>
<keyword evidence="2" id="KW-0812">Transmembrane</keyword>
<gene>
    <name evidence="3" type="ORF">Sjap_003863</name>
</gene>
<organism evidence="3 4">
    <name type="scientific">Stephania japonica</name>
    <dbReference type="NCBI Taxonomy" id="461633"/>
    <lineage>
        <taxon>Eukaryota</taxon>
        <taxon>Viridiplantae</taxon>
        <taxon>Streptophyta</taxon>
        <taxon>Embryophyta</taxon>
        <taxon>Tracheophyta</taxon>
        <taxon>Spermatophyta</taxon>
        <taxon>Magnoliopsida</taxon>
        <taxon>Ranunculales</taxon>
        <taxon>Menispermaceae</taxon>
        <taxon>Menispermoideae</taxon>
        <taxon>Cissampelideae</taxon>
        <taxon>Stephania</taxon>
    </lineage>
</organism>
<dbReference type="AlphaFoldDB" id="A0AAP0PTZ8"/>
<feature type="transmembrane region" description="Helical" evidence="2">
    <location>
        <begin position="20"/>
        <end position="45"/>
    </location>
</feature>
<feature type="region of interest" description="Disordered" evidence="1">
    <location>
        <begin position="67"/>
        <end position="86"/>
    </location>
</feature>
<dbReference type="Proteomes" id="UP001417504">
    <property type="component" value="Unassembled WGS sequence"/>
</dbReference>
<reference evidence="3 4" key="1">
    <citation type="submission" date="2024-01" db="EMBL/GenBank/DDBJ databases">
        <title>Genome assemblies of Stephania.</title>
        <authorList>
            <person name="Yang L."/>
        </authorList>
    </citation>
    <scope>NUCLEOTIDE SEQUENCE [LARGE SCALE GENOMIC DNA]</scope>
    <source>
        <strain evidence="3">QJT</strain>
        <tissue evidence="3">Leaf</tissue>
    </source>
</reference>
<evidence type="ECO:0000313" key="4">
    <source>
        <dbReference type="Proteomes" id="UP001417504"/>
    </source>
</evidence>
<evidence type="ECO:0000313" key="3">
    <source>
        <dbReference type="EMBL" id="KAK9156383.1"/>
    </source>
</evidence>
<name>A0AAP0PTZ8_9MAGN</name>
<keyword evidence="4" id="KW-1185">Reference proteome</keyword>
<dbReference type="EMBL" id="JBBNAE010000001">
    <property type="protein sequence ID" value="KAK9156383.1"/>
    <property type="molecule type" value="Genomic_DNA"/>
</dbReference>
<keyword evidence="2" id="KW-0472">Membrane</keyword>
<evidence type="ECO:0000256" key="1">
    <source>
        <dbReference type="SAM" id="MobiDB-lite"/>
    </source>
</evidence>
<protein>
    <recommendedName>
        <fullName evidence="5">Glycine-rich protein</fullName>
    </recommendedName>
</protein>
<keyword evidence="2" id="KW-1133">Transmembrane helix</keyword>
<proteinExistence type="predicted"/>
<evidence type="ECO:0000256" key="2">
    <source>
        <dbReference type="SAM" id="Phobius"/>
    </source>
</evidence>
<accession>A0AAP0PTZ8</accession>